<gene>
    <name evidence="1" type="ORF">GALMADRAFT_240462</name>
</gene>
<dbReference type="Proteomes" id="UP000027222">
    <property type="component" value="Unassembled WGS sequence"/>
</dbReference>
<reference evidence="2" key="1">
    <citation type="journal article" date="2014" name="Proc. Natl. Acad. Sci. U.S.A.">
        <title>Extensive sampling of basidiomycete genomes demonstrates inadequacy of the white-rot/brown-rot paradigm for wood decay fungi.</title>
        <authorList>
            <person name="Riley R."/>
            <person name="Salamov A.A."/>
            <person name="Brown D.W."/>
            <person name="Nagy L.G."/>
            <person name="Floudas D."/>
            <person name="Held B.W."/>
            <person name="Levasseur A."/>
            <person name="Lombard V."/>
            <person name="Morin E."/>
            <person name="Otillar R."/>
            <person name="Lindquist E.A."/>
            <person name="Sun H."/>
            <person name="LaButti K.M."/>
            <person name="Schmutz J."/>
            <person name="Jabbour D."/>
            <person name="Luo H."/>
            <person name="Baker S.E."/>
            <person name="Pisabarro A.G."/>
            <person name="Walton J.D."/>
            <person name="Blanchette R.A."/>
            <person name="Henrissat B."/>
            <person name="Martin F."/>
            <person name="Cullen D."/>
            <person name="Hibbett D.S."/>
            <person name="Grigoriev I.V."/>
        </authorList>
    </citation>
    <scope>NUCLEOTIDE SEQUENCE [LARGE SCALE GENOMIC DNA]</scope>
    <source>
        <strain evidence="2">CBS 339.88</strain>
    </source>
</reference>
<organism evidence="1 2">
    <name type="scientific">Galerina marginata (strain CBS 339.88)</name>
    <dbReference type="NCBI Taxonomy" id="685588"/>
    <lineage>
        <taxon>Eukaryota</taxon>
        <taxon>Fungi</taxon>
        <taxon>Dikarya</taxon>
        <taxon>Basidiomycota</taxon>
        <taxon>Agaricomycotina</taxon>
        <taxon>Agaricomycetes</taxon>
        <taxon>Agaricomycetidae</taxon>
        <taxon>Agaricales</taxon>
        <taxon>Agaricineae</taxon>
        <taxon>Strophariaceae</taxon>
        <taxon>Galerina</taxon>
    </lineage>
</organism>
<accession>A0A067TFW9</accession>
<dbReference type="EMBL" id="KL142370">
    <property type="protein sequence ID" value="KDR82026.1"/>
    <property type="molecule type" value="Genomic_DNA"/>
</dbReference>
<proteinExistence type="predicted"/>
<evidence type="ECO:0008006" key="3">
    <source>
        <dbReference type="Google" id="ProtNLM"/>
    </source>
</evidence>
<dbReference type="HOGENOM" id="CLU_665720_0_0_1"/>
<evidence type="ECO:0000313" key="1">
    <source>
        <dbReference type="EMBL" id="KDR82026.1"/>
    </source>
</evidence>
<keyword evidence="2" id="KW-1185">Reference proteome</keyword>
<name>A0A067TFW9_GALM3</name>
<dbReference type="AlphaFoldDB" id="A0A067TFW9"/>
<evidence type="ECO:0000313" key="2">
    <source>
        <dbReference type="Proteomes" id="UP000027222"/>
    </source>
</evidence>
<sequence length="413" mass="47284">MSPILPLELEEIILSYLRDDPSALQAWALTCHRFVHPAQAYIFQRVELVISSVKSAQIRWQRFIALLESSPHISNLITELSLALDSPHRVSIGTAATLPVIIGLRSIDLIDWEAGFDWDAFPAVEQTLLTTMIQQHSLVNLRLSNIFDLSLMFLEGLISLEGLFLENVTFCDDDRKSLLNDQWTRNDHLFDKSPHLKFLRLDLIYYAFNVFVRWITHPNCPFDISSLQGLALSMNPVVNWLDYSIDINANINTLLQFCSKSLRVFCYGPGFRGLETPEPAGLINIKCLSNLHTLRIAIREPIRSDFFNSRAVEFFGQIKGCKLLSEVSIKVVFTIIKQPPSVAALLDTIAALTQPCPRTRIFVYRDSNEYMFPKEWKDEWMEVLKVEVPTTMRMQWAQSCESIRAAIFMLGRL</sequence>
<dbReference type="OrthoDB" id="2788229at2759"/>
<protein>
    <recommendedName>
        <fullName evidence="3">F-box domain-containing protein</fullName>
    </recommendedName>
</protein>